<protein>
    <submittedName>
        <fullName evidence="1">Uncharacterized protein</fullName>
    </submittedName>
</protein>
<reference evidence="1 2" key="1">
    <citation type="submission" date="2016-12" db="EMBL/GenBank/DDBJ databases">
        <authorList>
            <person name="Song W.-J."/>
            <person name="Kurnit D.M."/>
        </authorList>
    </citation>
    <scope>NUCLEOTIDE SEQUENCE [LARGE SCALE GENOMIC DNA]</scope>
    <source>
        <strain evidence="1 2">IMCC3135</strain>
    </source>
</reference>
<name>A0A2Z2NYM8_9GAMM</name>
<accession>A0A2Z2NYM8</accession>
<dbReference type="RefSeq" id="WP_157736231.1">
    <property type="nucleotide sequence ID" value="NZ_CP018632.1"/>
</dbReference>
<evidence type="ECO:0000313" key="1">
    <source>
        <dbReference type="EMBL" id="ASJ74858.1"/>
    </source>
</evidence>
<evidence type="ECO:0000313" key="2">
    <source>
        <dbReference type="Proteomes" id="UP000250079"/>
    </source>
</evidence>
<organism evidence="1 2">
    <name type="scientific">Granulosicoccus antarcticus IMCC3135</name>
    <dbReference type="NCBI Taxonomy" id="1192854"/>
    <lineage>
        <taxon>Bacteria</taxon>
        <taxon>Pseudomonadati</taxon>
        <taxon>Pseudomonadota</taxon>
        <taxon>Gammaproteobacteria</taxon>
        <taxon>Chromatiales</taxon>
        <taxon>Granulosicoccaceae</taxon>
        <taxon>Granulosicoccus</taxon>
    </lineage>
</organism>
<dbReference type="Proteomes" id="UP000250079">
    <property type="component" value="Chromosome"/>
</dbReference>
<dbReference type="AlphaFoldDB" id="A0A2Z2NYM8"/>
<gene>
    <name evidence="1" type="ORF">IMCC3135_23945</name>
</gene>
<dbReference type="KEGG" id="gai:IMCC3135_23945"/>
<dbReference type="EMBL" id="CP018632">
    <property type="protein sequence ID" value="ASJ74858.1"/>
    <property type="molecule type" value="Genomic_DNA"/>
</dbReference>
<keyword evidence="2" id="KW-1185">Reference proteome</keyword>
<proteinExistence type="predicted"/>
<sequence>MTGESNTIESLMLQRAELIGKLSQATAEHMRILRVSSGIDVLLMKQPQSPEDIKSKSETEARITNSQSHVDMLEASLAVIDNNIETTLNSEA</sequence>